<dbReference type="EMBL" id="BMIK01000002">
    <property type="protein sequence ID" value="GGC21101.1"/>
    <property type="molecule type" value="Genomic_DNA"/>
</dbReference>
<evidence type="ECO:0000259" key="1">
    <source>
        <dbReference type="Pfam" id="PF08522"/>
    </source>
</evidence>
<keyword evidence="3" id="KW-1185">Reference proteome</keyword>
<dbReference type="Pfam" id="PF08522">
    <property type="entry name" value="BT_3987-like_N"/>
    <property type="match status" value="1"/>
</dbReference>
<feature type="domain" description="BT-3987-like N-terminal" evidence="1">
    <location>
        <begin position="41"/>
        <end position="155"/>
    </location>
</feature>
<dbReference type="Gene3D" id="2.60.40.1740">
    <property type="entry name" value="hypothetical protein (bacova_03559)"/>
    <property type="match status" value="1"/>
</dbReference>
<dbReference type="InterPro" id="IPR013728">
    <property type="entry name" value="BT_3987-like_N"/>
</dbReference>
<reference evidence="3" key="1">
    <citation type="journal article" date="2019" name="Int. J. Syst. Evol. Microbiol.">
        <title>The Global Catalogue of Microorganisms (GCM) 10K type strain sequencing project: providing services to taxonomists for standard genome sequencing and annotation.</title>
        <authorList>
            <consortium name="The Broad Institute Genomics Platform"/>
            <consortium name="The Broad Institute Genome Sequencing Center for Infectious Disease"/>
            <person name="Wu L."/>
            <person name="Ma J."/>
        </authorList>
    </citation>
    <scope>NUCLEOTIDE SEQUENCE [LARGE SCALE GENOMIC DNA]</scope>
    <source>
        <strain evidence="3">CGMCC 1.15342</strain>
    </source>
</reference>
<accession>A0ABQ1L9D7</accession>
<organism evidence="2 3">
    <name type="scientific">Parapedobacter defluvii</name>
    <dbReference type="NCBI Taxonomy" id="2045106"/>
    <lineage>
        <taxon>Bacteria</taxon>
        <taxon>Pseudomonadati</taxon>
        <taxon>Bacteroidota</taxon>
        <taxon>Sphingobacteriia</taxon>
        <taxon>Sphingobacteriales</taxon>
        <taxon>Sphingobacteriaceae</taxon>
        <taxon>Parapedobacter</taxon>
    </lineage>
</organism>
<protein>
    <recommendedName>
        <fullName evidence="1">BT-3987-like N-terminal domain-containing protein</fullName>
    </recommendedName>
</protein>
<dbReference type="Proteomes" id="UP000597338">
    <property type="component" value="Unassembled WGS sequence"/>
</dbReference>
<sequence length="279" mass="29962">MAVMALGLSSCLKDQNIEDLKYGVNDEAFESNRIIELPSASGTHVIAASFVPEDKDTVFRTLTVALASKEPASEDITVNLTLDNSEEIIANWNEANDGEFVGFPSDQFSIEGGLSVTIPRGSRSVTTPINIAFNPTVLLEGQYALGFRIASVDQEGYLISGNFKDMLIQFVAQSAFEANYSFISVITGGVSATTNEDVHMPTINANTVSKDGIGGYFTGYTEYTFNEDGTITVGAYGDATKTSSYGAQVVESSYDDNGFHVKFTILGGGYTFDETAVRN</sequence>
<evidence type="ECO:0000313" key="3">
    <source>
        <dbReference type="Proteomes" id="UP000597338"/>
    </source>
</evidence>
<evidence type="ECO:0000313" key="2">
    <source>
        <dbReference type="EMBL" id="GGC21101.1"/>
    </source>
</evidence>
<gene>
    <name evidence="2" type="ORF">GCM10011386_11290</name>
</gene>
<name>A0ABQ1L9D7_9SPHI</name>
<comment type="caution">
    <text evidence="2">The sequence shown here is derived from an EMBL/GenBank/DDBJ whole genome shotgun (WGS) entry which is preliminary data.</text>
</comment>
<proteinExistence type="predicted"/>